<proteinExistence type="predicted"/>
<sequence>MLSYFKNIKNKAESCFILHRIIMYNDNHTSINCKLNSLAIMISFTPVLIPGTQTEKQIKERYELIGRYIAFL</sequence>
<organism evidence="1 2">
    <name type="scientific">Paenimyroides ceti</name>
    <dbReference type="NCBI Taxonomy" id="395087"/>
    <lineage>
        <taxon>Bacteria</taxon>
        <taxon>Pseudomonadati</taxon>
        <taxon>Bacteroidota</taxon>
        <taxon>Flavobacteriia</taxon>
        <taxon>Flavobacteriales</taxon>
        <taxon>Flavobacteriaceae</taxon>
        <taxon>Paenimyroides</taxon>
    </lineage>
</organism>
<evidence type="ECO:0000313" key="2">
    <source>
        <dbReference type="Proteomes" id="UP001242368"/>
    </source>
</evidence>
<reference evidence="2" key="1">
    <citation type="journal article" date="2019" name="Int. J. Syst. Evol. Microbiol.">
        <title>The Global Catalogue of Microorganisms (GCM) 10K type strain sequencing project: providing services to taxonomists for standard genome sequencing and annotation.</title>
        <authorList>
            <consortium name="The Broad Institute Genomics Platform"/>
            <consortium name="The Broad Institute Genome Sequencing Center for Infectious Disease"/>
            <person name="Wu L."/>
            <person name="Ma J."/>
        </authorList>
    </citation>
    <scope>NUCLEOTIDE SEQUENCE [LARGE SCALE GENOMIC DNA]</scope>
    <source>
        <strain evidence="2">CECT 7184</strain>
    </source>
</reference>
<protein>
    <submittedName>
        <fullName evidence="1">Uncharacterized protein</fullName>
    </submittedName>
</protein>
<keyword evidence="2" id="KW-1185">Reference proteome</keyword>
<accession>A0ABT8CPG6</accession>
<gene>
    <name evidence="1" type="ORF">QW060_02750</name>
</gene>
<dbReference type="RefSeq" id="WP_290362183.1">
    <property type="nucleotide sequence ID" value="NZ_JAUFQU010000001.1"/>
</dbReference>
<comment type="caution">
    <text evidence="1">The sequence shown here is derived from an EMBL/GenBank/DDBJ whole genome shotgun (WGS) entry which is preliminary data.</text>
</comment>
<dbReference type="EMBL" id="JAUFQU010000001">
    <property type="protein sequence ID" value="MDN3706046.1"/>
    <property type="molecule type" value="Genomic_DNA"/>
</dbReference>
<name>A0ABT8CPG6_9FLAO</name>
<dbReference type="Proteomes" id="UP001242368">
    <property type="component" value="Unassembled WGS sequence"/>
</dbReference>
<evidence type="ECO:0000313" key="1">
    <source>
        <dbReference type="EMBL" id="MDN3706046.1"/>
    </source>
</evidence>